<name>A0A833WDZ6_9HYME</name>
<protein>
    <recommendedName>
        <fullName evidence="1">ARC105/Med15 mediator subunit central domain-containing protein</fullName>
    </recommendedName>
</protein>
<keyword evidence="3" id="KW-1185">Reference proteome</keyword>
<accession>A0A833WDZ6</accession>
<evidence type="ECO:0000313" key="2">
    <source>
        <dbReference type="EMBL" id="KAF3428923.1"/>
    </source>
</evidence>
<proteinExistence type="predicted"/>
<gene>
    <name evidence="2" type="ORF">E2986_11760</name>
</gene>
<reference evidence="2" key="1">
    <citation type="submission" date="2019-11" db="EMBL/GenBank/DDBJ databases">
        <title>The nuclear and mitochondrial genomes of Frieseomelitta varia - a highly eusocial stingless bee (Meliponini) with a permanently sterile worker caste.</title>
        <authorList>
            <person name="Freitas F.C.P."/>
            <person name="Lourenco A.P."/>
            <person name="Nunes F.M.F."/>
            <person name="Paschoal A.R."/>
            <person name="Abreu F.C.P."/>
            <person name="Barbin F.O."/>
            <person name="Bataglia L."/>
            <person name="Cardoso-Junior C.A.M."/>
            <person name="Cervoni M.S."/>
            <person name="Silva S.R."/>
            <person name="Dalarmi F."/>
            <person name="Del Lama M.A."/>
            <person name="Depintor T.S."/>
            <person name="Ferreira K.M."/>
            <person name="Goria P.S."/>
            <person name="Jaskot M.C."/>
            <person name="Lago D.C."/>
            <person name="Luna-Lucena D."/>
            <person name="Moda L.M."/>
            <person name="Nascimento L."/>
            <person name="Pedrino M."/>
            <person name="Rabico F.O."/>
            <person name="Sanches F.C."/>
            <person name="Santos D.E."/>
            <person name="Santos C.G."/>
            <person name="Vieira J."/>
            <person name="Lopes T.F."/>
            <person name="Barchuk A.R."/>
            <person name="Hartfelder K."/>
            <person name="Simoes Z.L.P."/>
            <person name="Bitondi M.M.G."/>
            <person name="Pinheiro D.G."/>
        </authorList>
    </citation>
    <scope>NUCLEOTIDE SEQUENCE</scope>
    <source>
        <strain evidence="2">USP_RPSP 00005682</strain>
        <tissue evidence="2">Whole individual</tissue>
    </source>
</reference>
<dbReference type="EMBL" id="WNWW01000191">
    <property type="protein sequence ID" value="KAF3428923.1"/>
    <property type="molecule type" value="Genomic_DNA"/>
</dbReference>
<dbReference type="AlphaFoldDB" id="A0A833WDZ6"/>
<dbReference type="InterPro" id="IPR048385">
    <property type="entry name" value="Med15_central"/>
</dbReference>
<feature type="domain" description="ARC105/Med15 mediator subunit central" evidence="1">
    <location>
        <begin position="4"/>
        <end position="53"/>
    </location>
</feature>
<evidence type="ECO:0000259" key="1">
    <source>
        <dbReference type="Pfam" id="PF21538"/>
    </source>
</evidence>
<organism evidence="2 3">
    <name type="scientific">Frieseomelitta varia</name>
    <dbReference type="NCBI Taxonomy" id="561572"/>
    <lineage>
        <taxon>Eukaryota</taxon>
        <taxon>Metazoa</taxon>
        <taxon>Ecdysozoa</taxon>
        <taxon>Arthropoda</taxon>
        <taxon>Hexapoda</taxon>
        <taxon>Insecta</taxon>
        <taxon>Pterygota</taxon>
        <taxon>Neoptera</taxon>
        <taxon>Endopterygota</taxon>
        <taxon>Hymenoptera</taxon>
        <taxon>Apocrita</taxon>
        <taxon>Aculeata</taxon>
        <taxon>Apoidea</taxon>
        <taxon>Anthophila</taxon>
        <taxon>Apidae</taxon>
        <taxon>Frieseomelitta</taxon>
    </lineage>
</organism>
<dbReference type="Pfam" id="PF21538">
    <property type="entry name" value="Med15_M"/>
    <property type="match status" value="1"/>
</dbReference>
<comment type="caution">
    <text evidence="2">The sequence shown here is derived from an EMBL/GenBank/DDBJ whole genome shotgun (WGS) entry which is preliminary data.</text>
</comment>
<sequence>MDEYDKKFAEMQKYIPFLEAMIERLQNVKDKSREVQLQKMQSLHGILSNSKRNRPKPNTRLYALYDISLHYSHR</sequence>
<evidence type="ECO:0000313" key="3">
    <source>
        <dbReference type="Proteomes" id="UP000655588"/>
    </source>
</evidence>
<dbReference type="Proteomes" id="UP000655588">
    <property type="component" value="Unassembled WGS sequence"/>
</dbReference>